<keyword evidence="4" id="KW-0946">Virion</keyword>
<comment type="subcellular location">
    <subcellularLocation>
        <location evidence="1">Virion</location>
    </subcellularLocation>
</comment>
<dbReference type="InterPro" id="IPR001784">
    <property type="entry name" value="Bunya_nucleocap"/>
</dbReference>
<keyword evidence="5" id="KW-0694">RNA-binding</keyword>
<evidence type="ECO:0000256" key="8">
    <source>
        <dbReference type="ARBA" id="ARBA00033344"/>
    </source>
</evidence>
<evidence type="ECO:0000313" key="12">
    <source>
        <dbReference type="Proteomes" id="UP000208320"/>
    </source>
</evidence>
<name>A0A0R7FNB5_9VIRU</name>
<evidence type="ECO:0000256" key="1">
    <source>
        <dbReference type="ARBA" id="ARBA00004328"/>
    </source>
</evidence>
<accession>A0A0R7FNB5</accession>
<dbReference type="Proteomes" id="UP000161193">
    <property type="component" value="Genome"/>
</dbReference>
<sequence length="237" mass="27062">MADIDFVFDDTTSVVSDFDPKTGYEYFISNYTSELNLGSLNTFFKNVAKAKAQLRMKAKRQVTMKFGDLEVVIHNNNYPGYQNNELSTADLTLHRLSAYLIKYAADEVKEAMRANNRAQAAVWKGLILPLSLSHGVTWEHGYILYMSFTPGAEMFMDTFMFYPVAIGIYRAKQDSEQAQYLKKALRQRYAGQKAEVWMVKHQKDVQAAVEEVSKLPWTKSSMSEAARQFLAKFGIKI</sequence>
<protein>
    <recommendedName>
        <fullName evidence="3">Nucleoprotein</fullName>
    </recommendedName>
    <alternativeName>
        <fullName evidence="8">Nucleocapsid protein</fullName>
    </alternativeName>
</protein>
<dbReference type="GO" id="GO:0019013">
    <property type="term" value="C:viral nucleocapsid"/>
    <property type="evidence" value="ECO:0007669"/>
    <property type="project" value="UniProtKB-KW"/>
</dbReference>
<comment type="similarity">
    <text evidence="2">Belongs to the orthobunyavirus nucleocapsid protein family.</text>
</comment>
<dbReference type="GO" id="GO:0003723">
    <property type="term" value="F:RNA binding"/>
    <property type="evidence" value="ECO:0007669"/>
    <property type="project" value="UniProtKB-KW"/>
</dbReference>
<evidence type="ECO:0000256" key="4">
    <source>
        <dbReference type="ARBA" id="ARBA00022844"/>
    </source>
</evidence>
<evidence type="ECO:0000256" key="2">
    <source>
        <dbReference type="ARBA" id="ARBA00006516"/>
    </source>
</evidence>
<dbReference type="InterPro" id="IPR043011">
    <property type="entry name" value="Bunya_nucleocap_C"/>
</dbReference>
<evidence type="ECO:0000256" key="6">
    <source>
        <dbReference type="ARBA" id="ARBA00023086"/>
    </source>
</evidence>
<evidence type="ECO:0000256" key="7">
    <source>
        <dbReference type="ARBA" id="ARBA00023274"/>
    </source>
</evidence>
<dbReference type="Proteomes" id="UP000208320">
    <property type="component" value="Genome"/>
</dbReference>
<evidence type="ECO:0000313" key="10">
    <source>
        <dbReference type="EMBL" id="ALQ43841.1"/>
    </source>
</evidence>
<proteinExistence type="inferred from homology"/>
<dbReference type="Pfam" id="PF00952">
    <property type="entry name" value="Bunya_nucleocap"/>
    <property type="match status" value="1"/>
</dbReference>
<evidence type="ECO:0000313" key="11">
    <source>
        <dbReference type="Proteomes" id="UP000161193"/>
    </source>
</evidence>
<reference evidence="9 12" key="2">
    <citation type="journal article" date="2015" name="Viruses">
        <title>Genetic and Phylogenetic Characterization of Tataguine and Witwatersrand Viruses and Other Orthobunyaviruses of the Anopheles A, Capim, Guama, Koongol, Mapputta, Tete, and Turlock Serogroups.</title>
        <authorList>
            <person name="Shchetinin A.M."/>
            <person name="Lvov D.K."/>
            <person name="Deriabin P.G."/>
            <person name="Botikov A.G."/>
            <person name="Gitelman A.K."/>
            <person name="Kuhn J.H."/>
            <person name="Alkhovsky S.V."/>
        </authorList>
    </citation>
    <scope>NUCLEOTIDE SEQUENCE [LARGE SCALE GENOMIC DNA]</scope>
    <source>
        <strain evidence="9">MRM3630</strain>
    </source>
</reference>
<evidence type="ECO:0000313" key="9">
    <source>
        <dbReference type="EMBL" id="AKO90196.1"/>
    </source>
</evidence>
<evidence type="ECO:0000256" key="5">
    <source>
        <dbReference type="ARBA" id="ARBA00022884"/>
    </source>
</evidence>
<reference evidence="11" key="3">
    <citation type="journal article" date="2022" name="Virol Rep">
        <title>Genomic characterisation of Trubanaman and Gan Gan viruses, two bunyaviruses with potential significance to public health in Australia.</title>
        <authorList>
            <person name="Gauci P.J."/>
            <person name="McAllister J."/>
            <person name="Mitchell I.R."/>
            <person name="Weir R.P."/>
            <person name="Melville L.F."/>
            <person name="Gubala A.J."/>
        </authorList>
    </citation>
    <scope>NUCLEOTIDE SEQUENCE [LARGE SCALE GENOMIC DNA]</scope>
</reference>
<dbReference type="Gene3D" id="1.10.472.180">
    <property type="entry name" value="Bunyavirus nucleocapsid (N) protein, C-terminal domain"/>
    <property type="match status" value="1"/>
</dbReference>
<keyword evidence="7" id="KW-0687">Ribonucleoprotein</keyword>
<dbReference type="EMBL" id="KR013237">
    <property type="protein sequence ID" value="ALQ43841.1"/>
    <property type="molecule type" value="Viral_cRNA"/>
</dbReference>
<dbReference type="Gene3D" id="1.20.142.20">
    <property type="match status" value="1"/>
</dbReference>
<evidence type="ECO:0000256" key="3">
    <source>
        <dbReference type="ARBA" id="ARBA00014389"/>
    </source>
</evidence>
<dbReference type="InterPro" id="IPR043012">
    <property type="entry name" value="Bunya_nucleocap_N"/>
</dbReference>
<reference evidence="10" key="1">
    <citation type="journal article" date="2015" name="Virol Rep">
        <title>Genomic characterisation of Trubanaman and Gan Gan viruses, two bunyaviruses with potential significance to public health in Australia.</title>
        <authorList>
            <person name="Gauci P.J."/>
            <person name="McAllister J."/>
            <person name="Mitchell I.R."/>
            <person name="Weir R.P."/>
            <person name="Melville L.F."/>
            <person name="Gubala A.J."/>
        </authorList>
    </citation>
    <scope>NUCLEOTIDE SEQUENCE [LARGE SCALE GENOMIC DNA]</scope>
    <source>
        <strain evidence="10">MRM3630</strain>
    </source>
</reference>
<keyword evidence="6 9" id="KW-0543">Viral nucleoprotein</keyword>
<dbReference type="EMBL" id="KP792682">
    <property type="protein sequence ID" value="AKO90196.1"/>
    <property type="molecule type" value="Viral_cRNA"/>
</dbReference>
<organism evidence="9 12">
    <name type="scientific">Trubanaman virus</name>
    <dbReference type="NCBI Taxonomy" id="1678230"/>
    <lineage>
        <taxon>Viruses</taxon>
        <taxon>Riboviria</taxon>
        <taxon>Orthornavirae</taxon>
        <taxon>Negarnaviricota</taxon>
        <taxon>Polyploviricotina</taxon>
        <taxon>Bunyaviricetes</taxon>
        <taxon>Elliovirales</taxon>
        <taxon>Peribunyaviridae</taxon>
        <taxon>Orthobunyavirus</taxon>
        <taxon>Orthobunyavirus buffaloense</taxon>
    </lineage>
</organism>
<dbReference type="GO" id="GO:1990904">
    <property type="term" value="C:ribonucleoprotein complex"/>
    <property type="evidence" value="ECO:0007669"/>
    <property type="project" value="UniProtKB-KW"/>
</dbReference>